<dbReference type="AlphaFoldDB" id="A0A9P0PI24"/>
<name>A0A9P0PI24_ACAOB</name>
<reference evidence="1" key="1">
    <citation type="submission" date="2022-03" db="EMBL/GenBank/DDBJ databases">
        <authorList>
            <person name="Sayadi A."/>
        </authorList>
    </citation>
    <scope>NUCLEOTIDE SEQUENCE</scope>
</reference>
<evidence type="ECO:0000313" key="2">
    <source>
        <dbReference type="Proteomes" id="UP001152888"/>
    </source>
</evidence>
<comment type="caution">
    <text evidence="1">The sequence shown here is derived from an EMBL/GenBank/DDBJ whole genome shotgun (WGS) entry which is preliminary data.</text>
</comment>
<proteinExistence type="predicted"/>
<sequence>MSPNVFRIQLQNQTDSMLQALTSHTPPRWSYSSFLHPECSIRLDIFRENKLINVMKTILDKYDYNHVFIDST</sequence>
<protein>
    <submittedName>
        <fullName evidence="1">Uncharacterized protein</fullName>
    </submittedName>
</protein>
<accession>A0A9P0PI24</accession>
<gene>
    <name evidence="1" type="ORF">ACAOBT_LOCUS14538</name>
</gene>
<keyword evidence="2" id="KW-1185">Reference proteome</keyword>
<dbReference type="EMBL" id="CAKOFQ010006910">
    <property type="protein sequence ID" value="CAH1981522.1"/>
    <property type="molecule type" value="Genomic_DNA"/>
</dbReference>
<dbReference type="Proteomes" id="UP001152888">
    <property type="component" value="Unassembled WGS sequence"/>
</dbReference>
<evidence type="ECO:0000313" key="1">
    <source>
        <dbReference type="EMBL" id="CAH1981522.1"/>
    </source>
</evidence>
<organism evidence="1 2">
    <name type="scientific">Acanthoscelides obtectus</name>
    <name type="common">Bean weevil</name>
    <name type="synonym">Bruchus obtectus</name>
    <dbReference type="NCBI Taxonomy" id="200917"/>
    <lineage>
        <taxon>Eukaryota</taxon>
        <taxon>Metazoa</taxon>
        <taxon>Ecdysozoa</taxon>
        <taxon>Arthropoda</taxon>
        <taxon>Hexapoda</taxon>
        <taxon>Insecta</taxon>
        <taxon>Pterygota</taxon>
        <taxon>Neoptera</taxon>
        <taxon>Endopterygota</taxon>
        <taxon>Coleoptera</taxon>
        <taxon>Polyphaga</taxon>
        <taxon>Cucujiformia</taxon>
        <taxon>Chrysomeloidea</taxon>
        <taxon>Chrysomelidae</taxon>
        <taxon>Bruchinae</taxon>
        <taxon>Bruchini</taxon>
        <taxon>Acanthoscelides</taxon>
    </lineage>
</organism>